<dbReference type="InterPro" id="IPR054491">
    <property type="entry name" value="MGH1-like_GH"/>
</dbReference>
<evidence type="ECO:0000256" key="3">
    <source>
        <dbReference type="ARBA" id="ARBA00023295"/>
    </source>
</evidence>
<name>A0ABP8EY07_9MICO</name>
<dbReference type="InterPro" id="IPR004888">
    <property type="entry name" value="Glycoside_hydrolase_63"/>
</dbReference>
<dbReference type="Proteomes" id="UP001499841">
    <property type="component" value="Unassembled WGS sequence"/>
</dbReference>
<keyword evidence="3" id="KW-0326">Glycosidase</keyword>
<organism evidence="6 7">
    <name type="scientific">Georgenia daeguensis</name>
    <dbReference type="NCBI Taxonomy" id="908355"/>
    <lineage>
        <taxon>Bacteria</taxon>
        <taxon>Bacillati</taxon>
        <taxon>Actinomycetota</taxon>
        <taxon>Actinomycetes</taxon>
        <taxon>Micrococcales</taxon>
        <taxon>Bogoriellaceae</taxon>
        <taxon>Georgenia</taxon>
    </lineage>
</organism>
<keyword evidence="2" id="KW-0378">Hydrolase</keyword>
<keyword evidence="7" id="KW-1185">Reference proteome</keyword>
<comment type="caution">
    <text evidence="6">The sequence shown here is derived from an EMBL/GenBank/DDBJ whole genome shotgun (WGS) entry which is preliminary data.</text>
</comment>
<protein>
    <recommendedName>
        <fullName evidence="5">Mannosylglycerate hydrolase MGH1-like glycoside hydrolase domain-containing protein</fullName>
    </recommendedName>
</protein>
<dbReference type="InterPro" id="IPR008928">
    <property type="entry name" value="6-hairpin_glycosidase_sf"/>
</dbReference>
<feature type="region of interest" description="Disordered" evidence="4">
    <location>
        <begin position="44"/>
        <end position="74"/>
    </location>
</feature>
<evidence type="ECO:0000256" key="1">
    <source>
        <dbReference type="ARBA" id="ARBA00010833"/>
    </source>
</evidence>
<dbReference type="Pfam" id="PF22422">
    <property type="entry name" value="MGH1-like_GH"/>
    <property type="match status" value="1"/>
</dbReference>
<evidence type="ECO:0000256" key="2">
    <source>
        <dbReference type="ARBA" id="ARBA00022801"/>
    </source>
</evidence>
<proteinExistence type="inferred from homology"/>
<sequence>MSHAIDAVEALLDLEATPFTLPGSRLFVLDADAAALLLRRPAGPEGAVKPTASGDAVGAALGDPGGRPSHSPAPDAGVHALAVCTAEYERAPADCVVVERLAVRDGAGRPLAVTRVAPDRIELGHVTLTFAGPHALSLGSESGQAWSAALDLPAPARDGSWEVGLPSAPRAVLSARGVVVTVGEQEVALSSGGGGWVELAVAPVEAGADHAAHLAATRATWAGWMSRTPVVRPDLAPMTALCWWVLGANQVDLHGHHDARAVVPSKIGYVGLWQWDAYFIAAGLRHGAPRLARHQIDLALRHAAAGGQLPDVVHDGGVLASSADLPPGDLEALRRKGSGAADSDAVVPLTKPPLTAWAVRKVHEALGDDEWARTAYRAARRSQDWWFAAADSDGDGMPEYGHPYSSGLDDSPVFDAAPPVISPDLGAYLVQQDDLLARHAESDGDADAAAALRERADRTMNLLLELWDEGRGLFAARAGGRVLDTYAVVSLLPLLTGRLPEAVAARLRAALTDDHLFGAPWGVPTVARCDADFDPDAMWRGPTWLNMCALLVEGLDAVGRPAEADALAERALAGVVRAGGPCEYLNPLTGERAPTATTSFGWTAALFVDLAVRLSRGSRGRQA</sequence>
<dbReference type="Gene3D" id="1.50.10.10">
    <property type="match status" value="1"/>
</dbReference>
<dbReference type="PANTHER" id="PTHR10412">
    <property type="entry name" value="MANNOSYL-OLIGOSACCHARIDE GLUCOSIDASE"/>
    <property type="match status" value="1"/>
</dbReference>
<accession>A0ABP8EY07</accession>
<feature type="domain" description="Mannosylglycerate hydrolase MGH1-like glycoside hydrolase" evidence="5">
    <location>
        <begin position="269"/>
        <end position="603"/>
    </location>
</feature>
<dbReference type="PANTHER" id="PTHR10412:SF11">
    <property type="entry name" value="MANNOSYL-OLIGOSACCHARIDE GLUCOSIDASE"/>
    <property type="match status" value="1"/>
</dbReference>
<gene>
    <name evidence="6" type="ORF">GCM10022262_32200</name>
</gene>
<dbReference type="RefSeq" id="WP_345043355.1">
    <property type="nucleotide sequence ID" value="NZ_BAABBA010000018.1"/>
</dbReference>
<dbReference type="SUPFAM" id="SSF48208">
    <property type="entry name" value="Six-hairpin glycosidases"/>
    <property type="match status" value="1"/>
</dbReference>
<evidence type="ECO:0000259" key="5">
    <source>
        <dbReference type="Pfam" id="PF22422"/>
    </source>
</evidence>
<comment type="similarity">
    <text evidence="1">Belongs to the glycosyl hydrolase 63 family.</text>
</comment>
<reference evidence="7" key="1">
    <citation type="journal article" date="2019" name="Int. J. Syst. Evol. Microbiol.">
        <title>The Global Catalogue of Microorganisms (GCM) 10K type strain sequencing project: providing services to taxonomists for standard genome sequencing and annotation.</title>
        <authorList>
            <consortium name="The Broad Institute Genomics Platform"/>
            <consortium name="The Broad Institute Genome Sequencing Center for Infectious Disease"/>
            <person name="Wu L."/>
            <person name="Ma J."/>
        </authorList>
    </citation>
    <scope>NUCLEOTIDE SEQUENCE [LARGE SCALE GENOMIC DNA]</scope>
    <source>
        <strain evidence="7">JCM 17459</strain>
    </source>
</reference>
<dbReference type="EMBL" id="BAABBA010000018">
    <property type="protein sequence ID" value="GAA4288860.1"/>
    <property type="molecule type" value="Genomic_DNA"/>
</dbReference>
<evidence type="ECO:0000256" key="4">
    <source>
        <dbReference type="SAM" id="MobiDB-lite"/>
    </source>
</evidence>
<evidence type="ECO:0000313" key="7">
    <source>
        <dbReference type="Proteomes" id="UP001499841"/>
    </source>
</evidence>
<evidence type="ECO:0000313" key="6">
    <source>
        <dbReference type="EMBL" id="GAA4288860.1"/>
    </source>
</evidence>
<dbReference type="InterPro" id="IPR012341">
    <property type="entry name" value="6hp_glycosidase-like_sf"/>
</dbReference>